<evidence type="ECO:0000313" key="4">
    <source>
        <dbReference type="EMBL" id="MYD88896.1"/>
    </source>
</evidence>
<comment type="similarity">
    <text evidence="1">Belongs to the NAD(P)-dependent epimerase/dehydratase family.</text>
</comment>
<protein>
    <submittedName>
        <fullName evidence="4">NAD(P)-dependent oxidoreductase</fullName>
    </submittedName>
</protein>
<organism evidence="4">
    <name type="scientific">Caldilineaceae bacterium SB0662_bin_9</name>
    <dbReference type="NCBI Taxonomy" id="2605258"/>
    <lineage>
        <taxon>Bacteria</taxon>
        <taxon>Bacillati</taxon>
        <taxon>Chloroflexota</taxon>
        <taxon>Caldilineae</taxon>
        <taxon>Caldilineales</taxon>
        <taxon>Caldilineaceae</taxon>
    </lineage>
</organism>
<dbReference type="Gene3D" id="3.40.50.720">
    <property type="entry name" value="NAD(P)-binding Rossmann-like Domain"/>
    <property type="match status" value="1"/>
</dbReference>
<dbReference type="InterPro" id="IPR036291">
    <property type="entry name" value="NAD(P)-bd_dom_sf"/>
</dbReference>
<dbReference type="CDD" id="cd08946">
    <property type="entry name" value="SDR_e"/>
    <property type="match status" value="1"/>
</dbReference>
<evidence type="ECO:0000256" key="2">
    <source>
        <dbReference type="SAM" id="MobiDB-lite"/>
    </source>
</evidence>
<dbReference type="Pfam" id="PF01370">
    <property type="entry name" value="Epimerase"/>
    <property type="match status" value="1"/>
</dbReference>
<evidence type="ECO:0000259" key="3">
    <source>
        <dbReference type="SMART" id="SM00822"/>
    </source>
</evidence>
<dbReference type="InterPro" id="IPR001509">
    <property type="entry name" value="Epimerase_deHydtase"/>
</dbReference>
<dbReference type="PANTHER" id="PTHR43000">
    <property type="entry name" value="DTDP-D-GLUCOSE 4,6-DEHYDRATASE-RELATED"/>
    <property type="match status" value="1"/>
</dbReference>
<gene>
    <name evidence="4" type="ORF">F4Y08_00955</name>
</gene>
<dbReference type="InterPro" id="IPR057326">
    <property type="entry name" value="KR_dom"/>
</dbReference>
<name>A0A6B1DQ32_9CHLR</name>
<comment type="caution">
    <text evidence="4">The sequence shown here is derived from an EMBL/GenBank/DDBJ whole genome shotgun (WGS) entry which is preliminary data.</text>
</comment>
<dbReference type="SUPFAM" id="SSF51735">
    <property type="entry name" value="NAD(P)-binding Rossmann-fold domains"/>
    <property type="match status" value="1"/>
</dbReference>
<accession>A0A6B1DQ32</accession>
<evidence type="ECO:0000256" key="1">
    <source>
        <dbReference type="ARBA" id="ARBA00007637"/>
    </source>
</evidence>
<feature type="region of interest" description="Disordered" evidence="2">
    <location>
        <begin position="1"/>
        <end position="22"/>
    </location>
</feature>
<reference evidence="4" key="1">
    <citation type="submission" date="2019-09" db="EMBL/GenBank/DDBJ databases">
        <title>Characterisation of the sponge microbiome using genome-centric metagenomics.</title>
        <authorList>
            <person name="Engelberts J.P."/>
            <person name="Robbins S.J."/>
            <person name="De Goeij J.M."/>
            <person name="Aranda M."/>
            <person name="Bell S.C."/>
            <person name="Webster N.S."/>
        </authorList>
    </citation>
    <scope>NUCLEOTIDE SEQUENCE</scope>
    <source>
        <strain evidence="4">SB0662_bin_9</strain>
    </source>
</reference>
<dbReference type="SMART" id="SM00822">
    <property type="entry name" value="PKS_KR"/>
    <property type="match status" value="1"/>
</dbReference>
<dbReference type="AlphaFoldDB" id="A0A6B1DQ32"/>
<feature type="domain" description="Ketoreductase" evidence="3">
    <location>
        <begin position="42"/>
        <end position="190"/>
    </location>
</feature>
<sequence>MFPERGNRRRSQATLPTGNPCAKRAWPEVTAAQDPPVGRGEETVLVTGANGFVGLNLLDQLTRQGVRVLAGSRRPPDMDSEPAQHHLVEWVSCDVTNRRQLVELVQHRNVTRILHAAAVTPTPDIEQGDPARVVDVNLVGTVNALEAARLGQVARFLFVSSSVLYRGFPAECGRAREGDALPPDNLYGVCKNACENLCRQYAENCGLSTVSARLGTAYGPWERASLSRSRMSAVTKLMTMGAERRARPIRVHGLKVARDYIHVSDACAAIAGLALHPWPCWDVYNVSSEESFPLQDMLAALQAEMPGFRWEPVDDPRASDFAFLEEDIRAPLDLSRLRSDLPGWRLRDLGSGIADFAAWRRTNLA</sequence>
<dbReference type="EMBL" id="VXPY01000009">
    <property type="protein sequence ID" value="MYD88896.1"/>
    <property type="molecule type" value="Genomic_DNA"/>
</dbReference>
<proteinExistence type="inferred from homology"/>